<feature type="transmembrane region" description="Helical" evidence="1">
    <location>
        <begin position="12"/>
        <end position="32"/>
    </location>
</feature>
<keyword evidence="1" id="KW-0472">Membrane</keyword>
<dbReference type="PANTHER" id="PTHR22751">
    <property type="entry name" value="G-PROTEIN COUPLED RECEPTOR-RELATED"/>
    <property type="match status" value="1"/>
</dbReference>
<keyword evidence="1" id="KW-1133">Transmembrane helix</keyword>
<reference evidence="3" key="1">
    <citation type="submission" date="2016-11" db="UniProtKB">
        <authorList>
            <consortium name="WormBaseParasite"/>
        </authorList>
    </citation>
    <scope>IDENTIFICATION</scope>
</reference>
<organism evidence="2 3">
    <name type="scientific">Caenorhabditis tropicalis</name>
    <dbReference type="NCBI Taxonomy" id="1561998"/>
    <lineage>
        <taxon>Eukaryota</taxon>
        <taxon>Metazoa</taxon>
        <taxon>Ecdysozoa</taxon>
        <taxon>Nematoda</taxon>
        <taxon>Chromadorea</taxon>
        <taxon>Rhabditida</taxon>
        <taxon>Rhabditina</taxon>
        <taxon>Rhabditomorpha</taxon>
        <taxon>Rhabditoidea</taxon>
        <taxon>Rhabditidae</taxon>
        <taxon>Peloderinae</taxon>
        <taxon>Caenorhabditis</taxon>
    </lineage>
</organism>
<dbReference type="STRING" id="1561998.A0A1I7V068"/>
<dbReference type="InterPro" id="IPR019427">
    <property type="entry name" value="7TM_GPCR_serpentine_rcpt_Srw"/>
</dbReference>
<keyword evidence="2" id="KW-1185">Reference proteome</keyword>
<protein>
    <submittedName>
        <fullName evidence="3">7TM_GPCR_Srx domain-containing protein</fullName>
    </submittedName>
</protein>
<dbReference type="WBParaSite" id="Csp11.Scaffold630.g21088.t1">
    <property type="protein sequence ID" value="Csp11.Scaffold630.g21088.t1"/>
    <property type="gene ID" value="Csp11.Scaffold630.g21088"/>
</dbReference>
<evidence type="ECO:0000256" key="1">
    <source>
        <dbReference type="SAM" id="Phobius"/>
    </source>
</evidence>
<sequence length="94" mass="10717">MCYLIIMAIKEIASRLSSWLGILLALIRLIIVKSSVNPKINQVSKQIFGLKASLVALFFSVLVSSFYFGRIRIVDVQKPWTPPERLKFNSFKSQ</sequence>
<evidence type="ECO:0000313" key="3">
    <source>
        <dbReference type="WBParaSite" id="Csp11.Scaffold630.g21088.t1"/>
    </source>
</evidence>
<feature type="transmembrane region" description="Helical" evidence="1">
    <location>
        <begin position="52"/>
        <end position="69"/>
    </location>
</feature>
<dbReference type="PANTHER" id="PTHR22751:SF54">
    <property type="entry name" value="G-PROTEIN COUPLED RECEPTORS FAMILY 1 PROFILE DOMAIN-CONTAINING PROTEIN"/>
    <property type="match status" value="1"/>
</dbReference>
<evidence type="ECO:0000313" key="2">
    <source>
        <dbReference type="Proteomes" id="UP000095282"/>
    </source>
</evidence>
<dbReference type="GO" id="GO:0008528">
    <property type="term" value="F:G protein-coupled peptide receptor activity"/>
    <property type="evidence" value="ECO:0007669"/>
    <property type="project" value="InterPro"/>
</dbReference>
<name>A0A1I7V068_9PELO</name>
<dbReference type="AlphaFoldDB" id="A0A1I7V068"/>
<keyword evidence="1" id="KW-0812">Transmembrane</keyword>
<dbReference type="Proteomes" id="UP000095282">
    <property type="component" value="Unplaced"/>
</dbReference>
<dbReference type="Pfam" id="PF10324">
    <property type="entry name" value="7TM_GPCR_Srw"/>
    <property type="match status" value="1"/>
</dbReference>
<accession>A0A1I7V068</accession>
<proteinExistence type="predicted"/>